<name>A0ABS8YBZ0_DATST</name>
<organism evidence="2 3">
    <name type="scientific">Datura stramonium</name>
    <name type="common">Jimsonweed</name>
    <name type="synonym">Common thornapple</name>
    <dbReference type="NCBI Taxonomy" id="4076"/>
    <lineage>
        <taxon>Eukaryota</taxon>
        <taxon>Viridiplantae</taxon>
        <taxon>Streptophyta</taxon>
        <taxon>Embryophyta</taxon>
        <taxon>Tracheophyta</taxon>
        <taxon>Spermatophyta</taxon>
        <taxon>Magnoliopsida</taxon>
        <taxon>eudicotyledons</taxon>
        <taxon>Gunneridae</taxon>
        <taxon>Pentapetalae</taxon>
        <taxon>asterids</taxon>
        <taxon>lamiids</taxon>
        <taxon>Solanales</taxon>
        <taxon>Solanaceae</taxon>
        <taxon>Solanoideae</taxon>
        <taxon>Datureae</taxon>
        <taxon>Datura</taxon>
    </lineage>
</organism>
<protein>
    <submittedName>
        <fullName evidence="2">Uncharacterized protein</fullName>
    </submittedName>
</protein>
<feature type="non-terminal residue" evidence="2">
    <location>
        <position position="1"/>
    </location>
</feature>
<evidence type="ECO:0000313" key="2">
    <source>
        <dbReference type="EMBL" id="MCE5167632.1"/>
    </source>
</evidence>
<comment type="caution">
    <text evidence="2">The sequence shown here is derived from an EMBL/GenBank/DDBJ whole genome shotgun (WGS) entry which is preliminary data.</text>
</comment>
<evidence type="ECO:0000256" key="1">
    <source>
        <dbReference type="SAM" id="MobiDB-lite"/>
    </source>
</evidence>
<evidence type="ECO:0000313" key="3">
    <source>
        <dbReference type="Proteomes" id="UP000823775"/>
    </source>
</evidence>
<feature type="region of interest" description="Disordered" evidence="1">
    <location>
        <begin position="58"/>
        <end position="77"/>
    </location>
</feature>
<accession>A0ABS8YBZ0</accession>
<sequence>EVFRLLVMLSEKMERGVFRRLFGGFFGVHAVVRETAAKVSRRNSEAARVFRWAGVSGVRPNSERGEKGEEERAKEVAGFGGRRREGERIGGFQFGVSREERNPAVVLVFWLTVCDGEGKVRRATGGRR</sequence>
<keyword evidence="3" id="KW-1185">Reference proteome</keyword>
<feature type="compositionally biased region" description="Basic and acidic residues" evidence="1">
    <location>
        <begin position="61"/>
        <end position="75"/>
    </location>
</feature>
<proteinExistence type="predicted"/>
<dbReference type="EMBL" id="JACEIK010190199">
    <property type="protein sequence ID" value="MCE5167632.1"/>
    <property type="molecule type" value="Genomic_DNA"/>
</dbReference>
<gene>
    <name evidence="2" type="ORF">HAX54_014544</name>
</gene>
<dbReference type="Proteomes" id="UP000823775">
    <property type="component" value="Unassembled WGS sequence"/>
</dbReference>
<reference evidence="2 3" key="1">
    <citation type="journal article" date="2021" name="BMC Genomics">
        <title>Datura genome reveals duplications of psychoactive alkaloid biosynthetic genes and high mutation rate following tissue culture.</title>
        <authorList>
            <person name="Rajewski A."/>
            <person name="Carter-House D."/>
            <person name="Stajich J."/>
            <person name="Litt A."/>
        </authorList>
    </citation>
    <scope>NUCLEOTIDE SEQUENCE [LARGE SCALE GENOMIC DNA]</scope>
    <source>
        <strain evidence="2">AR-01</strain>
    </source>
</reference>
<feature type="non-terminal residue" evidence="2">
    <location>
        <position position="128"/>
    </location>
</feature>